<dbReference type="OrthoDB" id="4280013at2759"/>
<sequence length="151" mass="16427">MKTTTISTVLLAAASTALATPSGFKREVKREAQPIRITGIDAEIYEMSEPATHFVRLNFTDPVGSVSSNCQGSWADAQGQHPDHCADTSYLVDFPNGLSSIDDFELRVYTEDGSADSKGHIGGSKWQCEARNDQTPIKRTCKWVGGAFNLE</sequence>
<feature type="signal peptide" evidence="1">
    <location>
        <begin position="1"/>
        <end position="19"/>
    </location>
</feature>
<feature type="chain" id="PRO_5012483780" description="AA1-like domain-containing protein" evidence="1">
    <location>
        <begin position="20"/>
        <end position="151"/>
    </location>
</feature>
<organism evidence="2 3">
    <name type="scientific">Penicillium steckii</name>
    <dbReference type="NCBI Taxonomy" id="303698"/>
    <lineage>
        <taxon>Eukaryota</taxon>
        <taxon>Fungi</taxon>
        <taxon>Dikarya</taxon>
        <taxon>Ascomycota</taxon>
        <taxon>Pezizomycotina</taxon>
        <taxon>Eurotiomycetes</taxon>
        <taxon>Eurotiomycetidae</taxon>
        <taxon>Eurotiales</taxon>
        <taxon>Aspergillaceae</taxon>
        <taxon>Penicillium</taxon>
    </lineage>
</organism>
<comment type="caution">
    <text evidence="2">The sequence shown here is derived from an EMBL/GenBank/DDBJ whole genome shotgun (WGS) entry which is preliminary data.</text>
</comment>
<protein>
    <recommendedName>
        <fullName evidence="4">AA1-like domain-containing protein</fullName>
    </recommendedName>
</protein>
<evidence type="ECO:0000313" key="2">
    <source>
        <dbReference type="EMBL" id="OQE17993.1"/>
    </source>
</evidence>
<evidence type="ECO:0000313" key="3">
    <source>
        <dbReference type="Proteomes" id="UP000191285"/>
    </source>
</evidence>
<dbReference type="AlphaFoldDB" id="A0A1V6SWK3"/>
<keyword evidence="3" id="KW-1185">Reference proteome</keyword>
<reference evidence="3" key="1">
    <citation type="journal article" date="2017" name="Nat. Microbiol.">
        <title>Global analysis of biosynthetic gene clusters reveals vast potential of secondary metabolite production in Penicillium species.</title>
        <authorList>
            <person name="Nielsen J.C."/>
            <person name="Grijseels S."/>
            <person name="Prigent S."/>
            <person name="Ji B."/>
            <person name="Dainat J."/>
            <person name="Nielsen K.F."/>
            <person name="Frisvad J.C."/>
            <person name="Workman M."/>
            <person name="Nielsen J."/>
        </authorList>
    </citation>
    <scope>NUCLEOTIDE SEQUENCE [LARGE SCALE GENOMIC DNA]</scope>
    <source>
        <strain evidence="3">IBT 24891</strain>
    </source>
</reference>
<dbReference type="EMBL" id="MLKD01000019">
    <property type="protein sequence ID" value="OQE17993.1"/>
    <property type="molecule type" value="Genomic_DNA"/>
</dbReference>
<name>A0A1V6SWK3_9EURO</name>
<keyword evidence="1" id="KW-0732">Signal</keyword>
<evidence type="ECO:0008006" key="4">
    <source>
        <dbReference type="Google" id="ProtNLM"/>
    </source>
</evidence>
<accession>A0A1V6SWK3</accession>
<evidence type="ECO:0000256" key="1">
    <source>
        <dbReference type="SAM" id="SignalP"/>
    </source>
</evidence>
<dbReference type="Proteomes" id="UP000191285">
    <property type="component" value="Unassembled WGS sequence"/>
</dbReference>
<proteinExistence type="predicted"/>
<gene>
    <name evidence="2" type="ORF">PENSTE_c019G02455</name>
</gene>